<feature type="region of interest" description="Disordered" evidence="8">
    <location>
        <begin position="81"/>
        <end position="160"/>
    </location>
</feature>
<dbReference type="PANTHER" id="PTHR11239">
    <property type="entry name" value="DNA-DIRECTED RNA POLYMERASE"/>
    <property type="match status" value="1"/>
</dbReference>
<sequence length="160" mass="17778">MAAAARQQSTVAFQFCPECEQSLQKVDLAQDPTLPRTRSRICPRCDKNEAVFFQSTSKMADSMVLYFACVDCGHRWKDTDIEEEAKQREQNAEQEQQGEGAGGFQFGQNSNNGQQQAGTPELKDDIKDEVDLEDDGDLFGDQGLASGGGDDTQEYMDEDF</sequence>
<name>A0A507C6S2_9FUNG</name>
<dbReference type="GeneID" id="42003763"/>
<accession>A0A507C6S2</accession>
<keyword evidence="11" id="KW-1185">Reference proteome</keyword>
<comment type="subunit">
    <text evidence="1">Component of the RNA polymerase II (Pol II) complex consisting of 12 subunits.</text>
</comment>
<dbReference type="Pfam" id="PF01096">
    <property type="entry name" value="Zn_ribbon_TFIIS"/>
    <property type="match status" value="1"/>
</dbReference>
<evidence type="ECO:0000256" key="1">
    <source>
        <dbReference type="ARBA" id="ARBA00011730"/>
    </source>
</evidence>
<evidence type="ECO:0000313" key="10">
    <source>
        <dbReference type="EMBL" id="TPX34819.1"/>
    </source>
</evidence>
<dbReference type="InterPro" id="IPR034012">
    <property type="entry name" value="Zn_ribbon_RPB9_C"/>
</dbReference>
<dbReference type="RefSeq" id="XP_031025457.1">
    <property type="nucleotide sequence ID" value="XM_031168466.1"/>
</dbReference>
<dbReference type="OrthoDB" id="282270at2759"/>
<feature type="compositionally biased region" description="Low complexity" evidence="8">
    <location>
        <begin position="106"/>
        <end position="118"/>
    </location>
</feature>
<evidence type="ECO:0000313" key="11">
    <source>
        <dbReference type="Proteomes" id="UP000319731"/>
    </source>
</evidence>
<dbReference type="GO" id="GO:0001193">
    <property type="term" value="P:maintenance of transcriptional fidelity during transcription elongation by RNA polymerase II"/>
    <property type="evidence" value="ECO:0007669"/>
    <property type="project" value="TreeGrafter"/>
</dbReference>
<keyword evidence="5" id="KW-0862">Zinc</keyword>
<evidence type="ECO:0000256" key="8">
    <source>
        <dbReference type="SAM" id="MobiDB-lite"/>
    </source>
</evidence>
<protein>
    <recommendedName>
        <fullName evidence="2">DNA-directed RNA polymerase II subunit RPB9</fullName>
    </recommendedName>
    <alternativeName>
        <fullName evidence="6">DNA-directed RNA polymerase II subunit 9</fullName>
    </alternativeName>
</protein>
<dbReference type="InterPro" id="IPR001222">
    <property type="entry name" value="Znf_TFIIS"/>
</dbReference>
<dbReference type="Proteomes" id="UP000319731">
    <property type="component" value="Unassembled WGS sequence"/>
</dbReference>
<dbReference type="InterPro" id="IPR012164">
    <property type="entry name" value="Rpa12/Rpb9/Rpc10/TFS"/>
</dbReference>
<dbReference type="GO" id="GO:0005665">
    <property type="term" value="C:RNA polymerase II, core complex"/>
    <property type="evidence" value="ECO:0007669"/>
    <property type="project" value="TreeGrafter"/>
</dbReference>
<dbReference type="Gene3D" id="2.20.25.10">
    <property type="match status" value="1"/>
</dbReference>
<dbReference type="GO" id="GO:0008270">
    <property type="term" value="F:zinc ion binding"/>
    <property type="evidence" value="ECO:0007669"/>
    <property type="project" value="UniProtKB-KW"/>
</dbReference>
<dbReference type="AlphaFoldDB" id="A0A507C6S2"/>
<evidence type="ECO:0000256" key="4">
    <source>
        <dbReference type="ARBA" id="ARBA00022771"/>
    </source>
</evidence>
<evidence type="ECO:0000259" key="9">
    <source>
        <dbReference type="PROSITE" id="PS51133"/>
    </source>
</evidence>
<reference evidence="10 11" key="1">
    <citation type="journal article" date="2019" name="Sci. Rep.">
        <title>Comparative genomics of chytrid fungi reveal insights into the obligate biotrophic and pathogenic lifestyle of Synchytrium endobioticum.</title>
        <authorList>
            <person name="van de Vossenberg B.T.L.H."/>
            <person name="Warris S."/>
            <person name="Nguyen H.D.T."/>
            <person name="van Gent-Pelzer M.P.E."/>
            <person name="Joly D.L."/>
            <person name="van de Geest H.C."/>
            <person name="Bonants P.J.M."/>
            <person name="Smith D.S."/>
            <person name="Levesque C.A."/>
            <person name="van der Lee T.A.J."/>
        </authorList>
    </citation>
    <scope>NUCLEOTIDE SEQUENCE [LARGE SCALE GENOMIC DNA]</scope>
    <source>
        <strain evidence="10 11">JEL517</strain>
    </source>
</reference>
<keyword evidence="3" id="KW-0479">Metal-binding</keyword>
<dbReference type="SMART" id="SM00440">
    <property type="entry name" value="ZnF_C2C2"/>
    <property type="match status" value="1"/>
</dbReference>
<keyword evidence="4 7" id="KW-0863">Zinc-finger</keyword>
<evidence type="ECO:0000256" key="7">
    <source>
        <dbReference type="PROSITE-ProRule" id="PRU00472"/>
    </source>
</evidence>
<evidence type="ECO:0000256" key="6">
    <source>
        <dbReference type="ARBA" id="ARBA00042129"/>
    </source>
</evidence>
<dbReference type="CDD" id="cd10508">
    <property type="entry name" value="Zn-ribbon_RPB9"/>
    <property type="match status" value="1"/>
</dbReference>
<dbReference type="GO" id="GO:0003899">
    <property type="term" value="F:DNA-directed RNA polymerase activity"/>
    <property type="evidence" value="ECO:0007669"/>
    <property type="project" value="InterPro"/>
</dbReference>
<feature type="compositionally biased region" description="Basic and acidic residues" evidence="8">
    <location>
        <begin position="81"/>
        <end position="91"/>
    </location>
</feature>
<dbReference type="GO" id="GO:0006283">
    <property type="term" value="P:transcription-coupled nucleotide-excision repair"/>
    <property type="evidence" value="ECO:0007669"/>
    <property type="project" value="TreeGrafter"/>
</dbReference>
<dbReference type="PANTHER" id="PTHR11239:SF1">
    <property type="entry name" value="DNA-DIRECTED RNA POLYMERASE II SUBUNIT RPB9"/>
    <property type="match status" value="1"/>
</dbReference>
<dbReference type="EMBL" id="QEAO01000011">
    <property type="protein sequence ID" value="TPX34819.1"/>
    <property type="molecule type" value="Genomic_DNA"/>
</dbReference>
<feature type="domain" description="TFIIS-type" evidence="9">
    <location>
        <begin position="38"/>
        <end position="77"/>
    </location>
</feature>
<dbReference type="STRING" id="1806994.A0A507C6S2"/>
<dbReference type="GO" id="GO:0003676">
    <property type="term" value="F:nucleic acid binding"/>
    <property type="evidence" value="ECO:0007669"/>
    <property type="project" value="InterPro"/>
</dbReference>
<organism evidence="10 11">
    <name type="scientific">Synchytrium microbalum</name>
    <dbReference type="NCBI Taxonomy" id="1806994"/>
    <lineage>
        <taxon>Eukaryota</taxon>
        <taxon>Fungi</taxon>
        <taxon>Fungi incertae sedis</taxon>
        <taxon>Chytridiomycota</taxon>
        <taxon>Chytridiomycota incertae sedis</taxon>
        <taxon>Chytridiomycetes</taxon>
        <taxon>Synchytriales</taxon>
        <taxon>Synchytriaceae</taxon>
        <taxon>Synchytrium</taxon>
    </lineage>
</organism>
<dbReference type="PROSITE" id="PS51133">
    <property type="entry name" value="ZF_TFIIS_2"/>
    <property type="match status" value="1"/>
</dbReference>
<dbReference type="GO" id="GO:0006367">
    <property type="term" value="P:transcription initiation at RNA polymerase II promoter"/>
    <property type="evidence" value="ECO:0007669"/>
    <property type="project" value="TreeGrafter"/>
</dbReference>
<dbReference type="SUPFAM" id="SSF57783">
    <property type="entry name" value="Zinc beta-ribbon"/>
    <property type="match status" value="1"/>
</dbReference>
<feature type="compositionally biased region" description="Acidic residues" evidence="8">
    <location>
        <begin position="127"/>
        <end position="138"/>
    </location>
</feature>
<comment type="caution">
    <text evidence="10">The sequence shown here is derived from an EMBL/GenBank/DDBJ whole genome shotgun (WGS) entry which is preliminary data.</text>
</comment>
<gene>
    <name evidence="10" type="ORF">SmJEL517_g02538</name>
</gene>
<proteinExistence type="predicted"/>
<feature type="compositionally biased region" description="Acidic residues" evidence="8">
    <location>
        <begin position="151"/>
        <end position="160"/>
    </location>
</feature>
<evidence type="ECO:0000256" key="5">
    <source>
        <dbReference type="ARBA" id="ARBA00022833"/>
    </source>
</evidence>
<evidence type="ECO:0000256" key="3">
    <source>
        <dbReference type="ARBA" id="ARBA00022723"/>
    </source>
</evidence>
<evidence type="ECO:0000256" key="2">
    <source>
        <dbReference type="ARBA" id="ARBA00015926"/>
    </source>
</evidence>